<dbReference type="EMBL" id="QHKM01000007">
    <property type="protein sequence ID" value="RAK64158.1"/>
    <property type="molecule type" value="Genomic_DNA"/>
</dbReference>
<keyword evidence="1" id="KW-0732">Signal</keyword>
<protein>
    <submittedName>
        <fullName evidence="2">Uncharacterized protein</fullName>
    </submittedName>
</protein>
<accession>A0A328BG84</accession>
<proteinExistence type="predicted"/>
<reference evidence="3" key="1">
    <citation type="submission" date="2018-05" db="EMBL/GenBank/DDBJ databases">
        <authorList>
            <person name="Nie L."/>
        </authorList>
    </citation>
    <scope>NUCLEOTIDE SEQUENCE [LARGE SCALE GENOMIC DNA]</scope>
    <source>
        <strain evidence="3">NL</strain>
    </source>
</reference>
<feature type="chain" id="PRO_5016249630" evidence="1">
    <location>
        <begin position="27"/>
        <end position="76"/>
    </location>
</feature>
<organism evidence="2 3">
    <name type="scientific">Hymenobacter edaphi</name>
    <dbReference type="NCBI Taxonomy" id="2211146"/>
    <lineage>
        <taxon>Bacteria</taxon>
        <taxon>Pseudomonadati</taxon>
        <taxon>Bacteroidota</taxon>
        <taxon>Cytophagia</taxon>
        <taxon>Cytophagales</taxon>
        <taxon>Hymenobacteraceae</taxon>
        <taxon>Hymenobacter</taxon>
    </lineage>
</organism>
<evidence type="ECO:0000313" key="3">
    <source>
        <dbReference type="Proteomes" id="UP000248553"/>
    </source>
</evidence>
<evidence type="ECO:0000256" key="1">
    <source>
        <dbReference type="SAM" id="SignalP"/>
    </source>
</evidence>
<name>A0A328BG84_9BACT</name>
<dbReference type="Proteomes" id="UP000248553">
    <property type="component" value="Unassembled WGS sequence"/>
</dbReference>
<gene>
    <name evidence="2" type="ORF">DLM85_19680</name>
</gene>
<feature type="signal peptide" evidence="1">
    <location>
        <begin position="1"/>
        <end position="26"/>
    </location>
</feature>
<keyword evidence="3" id="KW-1185">Reference proteome</keyword>
<comment type="caution">
    <text evidence="2">The sequence shown here is derived from an EMBL/GenBank/DDBJ whole genome shotgun (WGS) entry which is preliminary data.</text>
</comment>
<sequence length="76" mass="8444">MKSLLQFFLLIALVLVGKQVKQQAQAAPSQTTTPPTVRQHTESIESFFVQHVSYKSVPAQAVSVEYSRKTNPVTLN</sequence>
<dbReference type="AlphaFoldDB" id="A0A328BG84"/>
<evidence type="ECO:0000313" key="2">
    <source>
        <dbReference type="EMBL" id="RAK64158.1"/>
    </source>
</evidence>